<dbReference type="Proteomes" id="UP000093391">
    <property type="component" value="Chromosome"/>
</dbReference>
<organism evidence="2 3">
    <name type="scientific">Acinetobacter larvae</name>
    <dbReference type="NCBI Taxonomy" id="1789224"/>
    <lineage>
        <taxon>Bacteria</taxon>
        <taxon>Pseudomonadati</taxon>
        <taxon>Pseudomonadota</taxon>
        <taxon>Gammaproteobacteria</taxon>
        <taxon>Moraxellales</taxon>
        <taxon>Moraxellaceae</taxon>
        <taxon>Acinetobacter</taxon>
    </lineage>
</organism>
<dbReference type="InterPro" id="IPR002539">
    <property type="entry name" value="MaoC-like_dom"/>
</dbReference>
<keyword evidence="3" id="KW-1185">Reference proteome</keyword>
<evidence type="ECO:0000259" key="1">
    <source>
        <dbReference type="Pfam" id="PF01575"/>
    </source>
</evidence>
<dbReference type="SUPFAM" id="SSF54637">
    <property type="entry name" value="Thioesterase/thiol ester dehydrase-isomerase"/>
    <property type="match status" value="1"/>
</dbReference>
<protein>
    <recommendedName>
        <fullName evidence="1">MaoC-like domain-containing protein</fullName>
    </recommendedName>
</protein>
<name>A0A1B2LZ00_9GAMM</name>
<dbReference type="Gene3D" id="3.10.129.10">
    <property type="entry name" value="Hotdog Thioesterase"/>
    <property type="match status" value="1"/>
</dbReference>
<reference evidence="2 3" key="1">
    <citation type="submission" date="2016-08" db="EMBL/GenBank/DDBJ databases">
        <authorList>
            <person name="Seilhamer J.J."/>
        </authorList>
    </citation>
    <scope>NUCLEOTIDE SEQUENCE [LARGE SCALE GENOMIC DNA]</scope>
    <source>
        <strain evidence="2 3">BRTC-1</strain>
    </source>
</reference>
<accession>A0A1B2LZ00</accession>
<dbReference type="OrthoDB" id="9774179at2"/>
<dbReference type="EMBL" id="CP016895">
    <property type="protein sequence ID" value="AOA58003.1"/>
    <property type="molecule type" value="Genomic_DNA"/>
</dbReference>
<feature type="domain" description="MaoC-like" evidence="1">
    <location>
        <begin position="184"/>
        <end position="265"/>
    </location>
</feature>
<dbReference type="InterPro" id="IPR029069">
    <property type="entry name" value="HotDog_dom_sf"/>
</dbReference>
<dbReference type="AlphaFoldDB" id="A0A1B2LZ00"/>
<gene>
    <name evidence="2" type="ORF">BFG52_06325</name>
</gene>
<dbReference type="KEGG" id="ala:BFG52_06325"/>
<dbReference type="PANTHER" id="PTHR43841:SF1">
    <property type="entry name" value="3-HYDROXYACYL-THIOESTER DEHYDRATASE X"/>
    <property type="match status" value="1"/>
</dbReference>
<dbReference type="STRING" id="1789224.BFG52_06325"/>
<evidence type="ECO:0000313" key="3">
    <source>
        <dbReference type="Proteomes" id="UP000093391"/>
    </source>
</evidence>
<sequence>MNTRHFRTLPKAYLSYPKVVQGLIFKKKAQQHALPELSYVVDQFQVDEAHLKAYNRVCGFKDNGYIPAIYLAVLSQSLQMHMMTSEDFNYPILGLVHLSNQIKQLRKIASKEKLRLDCRFGELRPHHKGMQFDFITEVYVGTELVVQAVSTYLSKQKNPSARLAQVVVSADQATPDYVQRALWHIDENIGRRYALISGDFNLIHLHALTAKAFGFKRAIAHGMWTNARALASLPLADAYQADVQFKLPVYLPSTVNFLVAEHAGQQDFLIENEHSHKPHVQGVVIRLS</sequence>
<dbReference type="PANTHER" id="PTHR43841">
    <property type="entry name" value="3-HYDROXYACYL-THIOESTER DEHYDRATASE HTDX-RELATED"/>
    <property type="match status" value="1"/>
</dbReference>
<proteinExistence type="predicted"/>
<dbReference type="RefSeq" id="WP_067553701.1">
    <property type="nucleotide sequence ID" value="NZ_CP016895.1"/>
</dbReference>
<evidence type="ECO:0000313" key="2">
    <source>
        <dbReference type="EMBL" id="AOA58003.1"/>
    </source>
</evidence>
<dbReference type="Pfam" id="PF01575">
    <property type="entry name" value="MaoC_dehydratas"/>
    <property type="match status" value="1"/>
</dbReference>